<dbReference type="Proteomes" id="UP001151752">
    <property type="component" value="Chromosome 11"/>
</dbReference>
<reference evidence="1" key="1">
    <citation type="submission" date="2022-11" db="EMBL/GenBank/DDBJ databases">
        <authorList>
            <person name="Hyden B.L."/>
            <person name="Feng K."/>
            <person name="Yates T."/>
            <person name="Jawdy S."/>
            <person name="Smart L.B."/>
            <person name="Muchero W."/>
        </authorList>
    </citation>
    <scope>NUCLEOTIDE SEQUENCE</scope>
    <source>
        <tissue evidence="1">Shoot tip</tissue>
    </source>
</reference>
<proteinExistence type="predicted"/>
<comment type="caution">
    <text evidence="1">The sequence shown here is derived from an EMBL/GenBank/DDBJ whole genome shotgun (WGS) entry which is preliminary data.</text>
</comment>
<name>A0A9Q0UE27_9ROSI</name>
<keyword evidence="2" id="KW-1185">Reference proteome</keyword>
<evidence type="ECO:0000313" key="2">
    <source>
        <dbReference type="Proteomes" id="UP001151752"/>
    </source>
</evidence>
<protein>
    <submittedName>
        <fullName evidence="1">WRKY TRANSCRIPTION FACTOR PROTEIN 1-RELATED</fullName>
    </submittedName>
</protein>
<sequence length="154" mass="16717">MKVCGMMSMKPKPTGKMLNFLKSDWIGIFNAKTNSHDTAGPSAVNGTSRTRPDKNETISLHLGVGISSTSENWSGDQQQALHTELVRIENQSSGSSFRIVRASPIAAYYGVLNGGMNHYGSRQIPSEGRRIEIPPLNHSSYPYPQNVGSLLTGP</sequence>
<organism evidence="1 2">
    <name type="scientific">Salix koriyanagi</name>
    <dbReference type="NCBI Taxonomy" id="2511006"/>
    <lineage>
        <taxon>Eukaryota</taxon>
        <taxon>Viridiplantae</taxon>
        <taxon>Streptophyta</taxon>
        <taxon>Embryophyta</taxon>
        <taxon>Tracheophyta</taxon>
        <taxon>Spermatophyta</taxon>
        <taxon>Magnoliopsida</taxon>
        <taxon>eudicotyledons</taxon>
        <taxon>Gunneridae</taxon>
        <taxon>Pentapetalae</taxon>
        <taxon>rosids</taxon>
        <taxon>fabids</taxon>
        <taxon>Malpighiales</taxon>
        <taxon>Salicaceae</taxon>
        <taxon>Saliceae</taxon>
        <taxon>Salix</taxon>
    </lineage>
</organism>
<evidence type="ECO:0000313" key="1">
    <source>
        <dbReference type="EMBL" id="KAJ6728316.1"/>
    </source>
</evidence>
<dbReference type="EMBL" id="JAPFFM010000012">
    <property type="protein sequence ID" value="KAJ6728316.1"/>
    <property type="molecule type" value="Genomic_DNA"/>
</dbReference>
<dbReference type="AlphaFoldDB" id="A0A9Q0UE27"/>
<gene>
    <name evidence="1" type="ORF">OIU74_006377</name>
</gene>
<reference evidence="1" key="2">
    <citation type="journal article" date="2023" name="Int. J. Mol. Sci.">
        <title>De Novo Assembly and Annotation of 11 Diverse Shrub Willow (Salix) Genomes Reveals Novel Gene Organization in Sex-Linked Regions.</title>
        <authorList>
            <person name="Hyden B."/>
            <person name="Feng K."/>
            <person name="Yates T.B."/>
            <person name="Jawdy S."/>
            <person name="Cereghino C."/>
            <person name="Smart L.B."/>
            <person name="Muchero W."/>
        </authorList>
    </citation>
    <scope>NUCLEOTIDE SEQUENCE</scope>
    <source>
        <tissue evidence="1">Shoot tip</tissue>
    </source>
</reference>
<accession>A0A9Q0UE27</accession>